<sequence length="99" mass="11341">MFFSLSPSPSAIFSLFSHKFFFKHLTLSFSFSPFLNFFPLSYFIISLSCPPSHTYYNSHPNTEFPLFMAAYVLNPHNITTIRDFSPSFIPCSSLPSPIQ</sequence>
<organism evidence="2">
    <name type="scientific">Cacopsylla melanoneura</name>
    <dbReference type="NCBI Taxonomy" id="428564"/>
    <lineage>
        <taxon>Eukaryota</taxon>
        <taxon>Metazoa</taxon>
        <taxon>Ecdysozoa</taxon>
        <taxon>Arthropoda</taxon>
        <taxon>Hexapoda</taxon>
        <taxon>Insecta</taxon>
        <taxon>Pterygota</taxon>
        <taxon>Neoptera</taxon>
        <taxon>Paraneoptera</taxon>
        <taxon>Hemiptera</taxon>
        <taxon>Sternorrhyncha</taxon>
        <taxon>Psylloidea</taxon>
        <taxon>Psyllidae</taxon>
        <taxon>Psyllinae</taxon>
        <taxon>Cacopsylla</taxon>
    </lineage>
</organism>
<evidence type="ECO:0000313" key="2">
    <source>
        <dbReference type="EMBL" id="CAG6746954.1"/>
    </source>
</evidence>
<dbReference type="AlphaFoldDB" id="A0A8D9EC02"/>
<protein>
    <submittedName>
        <fullName evidence="2">Uncharacterized protein</fullName>
    </submittedName>
</protein>
<reference evidence="2" key="1">
    <citation type="submission" date="2021-05" db="EMBL/GenBank/DDBJ databases">
        <authorList>
            <person name="Alioto T."/>
            <person name="Alioto T."/>
            <person name="Gomez Garrido J."/>
        </authorList>
    </citation>
    <scope>NUCLEOTIDE SEQUENCE</scope>
</reference>
<name>A0A8D9EC02_9HEMI</name>
<accession>A0A8D9EC02</accession>
<keyword evidence="1" id="KW-0472">Membrane</keyword>
<keyword evidence="1" id="KW-0812">Transmembrane</keyword>
<feature type="transmembrane region" description="Helical" evidence="1">
    <location>
        <begin position="20"/>
        <end position="45"/>
    </location>
</feature>
<keyword evidence="1" id="KW-1133">Transmembrane helix</keyword>
<proteinExistence type="predicted"/>
<dbReference type="EMBL" id="HBUF01512291">
    <property type="protein sequence ID" value="CAG6746954.1"/>
    <property type="molecule type" value="Transcribed_RNA"/>
</dbReference>
<evidence type="ECO:0000256" key="1">
    <source>
        <dbReference type="SAM" id="Phobius"/>
    </source>
</evidence>